<accession>A0A2M9XXX6</accession>
<keyword evidence="1" id="KW-0472">Membrane</keyword>
<feature type="transmembrane region" description="Helical" evidence="1">
    <location>
        <begin position="77"/>
        <end position="99"/>
    </location>
</feature>
<comment type="caution">
    <text evidence="2">The sequence shown here is derived from an EMBL/GenBank/DDBJ whole genome shotgun (WGS) entry which is preliminary data.</text>
</comment>
<dbReference type="EMBL" id="RQFP01000009">
    <property type="protein sequence ID" value="TGK92778.1"/>
    <property type="molecule type" value="Genomic_DNA"/>
</dbReference>
<evidence type="ECO:0000313" key="3">
    <source>
        <dbReference type="Proteomes" id="UP000297891"/>
    </source>
</evidence>
<proteinExistence type="predicted"/>
<dbReference type="AlphaFoldDB" id="A0A2M9XXX6"/>
<name>A0A2M9XXX6_9LEPT</name>
<keyword evidence="1" id="KW-1133">Transmembrane helix</keyword>
<evidence type="ECO:0000313" key="2">
    <source>
        <dbReference type="EMBL" id="TGK92778.1"/>
    </source>
</evidence>
<gene>
    <name evidence="2" type="ORF">EHQ30_13095</name>
</gene>
<sequence length="185" mass="19976">MRRKLWIFVFIFSILFSLGAEVISGLGGFASAFSAIELGSGPLPGARVGGPFILTIVLVFLFLIVLSFLSLLTASGILGLIKGLFLGVTLGLLVDYIVVRGKIEPGDPRIIRLWAGRGAALMFIFVIWVGILNPLVSQLGSNPIDVFSAKDIVGIFSTTGVFVCAFFACIGVIRFYWMRGKKEKV</sequence>
<organism evidence="2 3">
    <name type="scientific">Leptospira brenneri</name>
    <dbReference type="NCBI Taxonomy" id="2023182"/>
    <lineage>
        <taxon>Bacteria</taxon>
        <taxon>Pseudomonadati</taxon>
        <taxon>Spirochaetota</taxon>
        <taxon>Spirochaetia</taxon>
        <taxon>Leptospirales</taxon>
        <taxon>Leptospiraceae</taxon>
        <taxon>Leptospira</taxon>
    </lineage>
</organism>
<dbReference type="Proteomes" id="UP000297891">
    <property type="component" value="Unassembled WGS sequence"/>
</dbReference>
<keyword evidence="3" id="KW-1185">Reference proteome</keyword>
<feature type="transmembrane region" description="Helical" evidence="1">
    <location>
        <begin position="6"/>
        <end position="36"/>
    </location>
</feature>
<dbReference type="OrthoDB" id="345804at2"/>
<protein>
    <submittedName>
        <fullName evidence="2">Uncharacterized protein</fullName>
    </submittedName>
</protein>
<feature type="transmembrane region" description="Helical" evidence="1">
    <location>
        <begin position="111"/>
        <end position="132"/>
    </location>
</feature>
<keyword evidence="1" id="KW-0812">Transmembrane</keyword>
<feature type="transmembrane region" description="Helical" evidence="1">
    <location>
        <begin position="152"/>
        <end position="177"/>
    </location>
</feature>
<evidence type="ECO:0000256" key="1">
    <source>
        <dbReference type="SAM" id="Phobius"/>
    </source>
</evidence>
<feature type="transmembrane region" description="Helical" evidence="1">
    <location>
        <begin position="48"/>
        <end position="71"/>
    </location>
</feature>
<dbReference type="RefSeq" id="WP_100792107.1">
    <property type="nucleotide sequence ID" value="NZ_NPDQ01000009.1"/>
</dbReference>
<reference evidence="2" key="1">
    <citation type="journal article" date="2019" name="PLoS Negl. Trop. Dis.">
        <title>Revisiting the worldwide diversity of Leptospira species in the environment.</title>
        <authorList>
            <person name="Vincent A.T."/>
            <person name="Schiettekatte O."/>
            <person name="Bourhy P."/>
            <person name="Veyrier F.J."/>
            <person name="Picardeau M."/>
        </authorList>
    </citation>
    <scope>NUCLEOTIDE SEQUENCE [LARGE SCALE GENOMIC DNA]</scope>
    <source>
        <strain evidence="2">201800277</strain>
    </source>
</reference>